<dbReference type="Pfam" id="PF02397">
    <property type="entry name" value="Bac_transf"/>
    <property type="match status" value="1"/>
</dbReference>
<dbReference type="KEGG" id="rhp:LPB142_14525"/>
<protein>
    <submittedName>
        <fullName evidence="5">Sugar transferase</fullName>
    </submittedName>
</protein>
<keyword evidence="6" id="KW-1185">Reference proteome</keyword>
<evidence type="ECO:0000256" key="1">
    <source>
        <dbReference type="ARBA" id="ARBA00006464"/>
    </source>
</evidence>
<keyword evidence="3" id="KW-0812">Transmembrane</keyword>
<evidence type="ECO:0000313" key="6">
    <source>
        <dbReference type="Proteomes" id="UP000176562"/>
    </source>
</evidence>
<dbReference type="Proteomes" id="UP000176562">
    <property type="component" value="Chromosome"/>
</dbReference>
<dbReference type="RefSeq" id="WP_071166791.1">
    <property type="nucleotide sequence ID" value="NZ_CP017781.1"/>
</dbReference>
<name>A0A1D9MEX1_9RHOB</name>
<comment type="similarity">
    <text evidence="1">Belongs to the bacterial sugar transferase family.</text>
</comment>
<accession>A0A1D9MEX1</accession>
<dbReference type="STRING" id="1850250.LPB142_14525"/>
<keyword evidence="3" id="KW-0472">Membrane</keyword>
<keyword evidence="5" id="KW-0808">Transferase</keyword>
<organism evidence="5 6">
    <name type="scientific">Rhodobacter xanthinilyticus</name>
    <dbReference type="NCBI Taxonomy" id="1850250"/>
    <lineage>
        <taxon>Bacteria</taxon>
        <taxon>Pseudomonadati</taxon>
        <taxon>Pseudomonadota</taxon>
        <taxon>Alphaproteobacteria</taxon>
        <taxon>Rhodobacterales</taxon>
        <taxon>Rhodobacter group</taxon>
        <taxon>Rhodobacter</taxon>
    </lineage>
</organism>
<evidence type="ECO:0000256" key="3">
    <source>
        <dbReference type="SAM" id="Phobius"/>
    </source>
</evidence>
<keyword evidence="2" id="KW-0270">Exopolysaccharide synthesis</keyword>
<dbReference type="EMBL" id="CP017781">
    <property type="protein sequence ID" value="AOZ70392.1"/>
    <property type="molecule type" value="Genomic_DNA"/>
</dbReference>
<feature type="transmembrane region" description="Helical" evidence="3">
    <location>
        <begin position="12"/>
        <end position="37"/>
    </location>
</feature>
<dbReference type="PANTHER" id="PTHR30576:SF20">
    <property type="entry name" value="QUINOVOSAMINEPHOSPHOTRANSFERAE-RELATED"/>
    <property type="match status" value="1"/>
</dbReference>
<sequence>MTPTRRLAKRLFDLALAVILAPILLTLMLVVLVTLMFTEGRPYFYAAERMKSPTKSFRLWKFRTMTVVEGDAGVSGGDKAARITRIGRILRKTRGDELPQLWNIFKGDLSFVGPRAPLREYVERFPEVYAEVLQTPPGATGIASLYYHRHEEWLLKRCTTPEETDRVYCEKCIPAKARLDLMYRDHASVCFDFVLVCRTIKRVLS</sequence>
<dbReference type="GO" id="GO:0000271">
    <property type="term" value="P:polysaccharide biosynthetic process"/>
    <property type="evidence" value="ECO:0007669"/>
    <property type="project" value="UniProtKB-KW"/>
</dbReference>
<keyword evidence="3" id="KW-1133">Transmembrane helix</keyword>
<gene>
    <name evidence="5" type="ORF">LPB142_14525</name>
</gene>
<dbReference type="PANTHER" id="PTHR30576">
    <property type="entry name" value="COLANIC BIOSYNTHESIS UDP-GLUCOSE LIPID CARRIER TRANSFERASE"/>
    <property type="match status" value="1"/>
</dbReference>
<feature type="domain" description="Bacterial sugar transferase" evidence="4">
    <location>
        <begin position="9"/>
        <end position="204"/>
    </location>
</feature>
<reference evidence="5 6" key="1">
    <citation type="submission" date="2016-10" db="EMBL/GenBank/DDBJ databases">
        <title>Rhodobacter sp. LPB0142, isolated from sea water.</title>
        <authorList>
            <person name="Kim E."/>
            <person name="Yi H."/>
        </authorList>
    </citation>
    <scope>NUCLEOTIDE SEQUENCE [LARGE SCALE GENOMIC DNA]</scope>
    <source>
        <strain evidence="5 6">LPB0142</strain>
    </source>
</reference>
<dbReference type="AlphaFoldDB" id="A0A1D9MEX1"/>
<evidence type="ECO:0000313" key="5">
    <source>
        <dbReference type="EMBL" id="AOZ70392.1"/>
    </source>
</evidence>
<dbReference type="InterPro" id="IPR003362">
    <property type="entry name" value="Bact_transf"/>
</dbReference>
<evidence type="ECO:0000256" key="2">
    <source>
        <dbReference type="ARBA" id="ARBA00023169"/>
    </source>
</evidence>
<evidence type="ECO:0000259" key="4">
    <source>
        <dbReference type="Pfam" id="PF02397"/>
    </source>
</evidence>
<dbReference type="GO" id="GO:0016780">
    <property type="term" value="F:phosphotransferase activity, for other substituted phosphate groups"/>
    <property type="evidence" value="ECO:0007669"/>
    <property type="project" value="TreeGrafter"/>
</dbReference>
<proteinExistence type="inferred from homology"/>